<reference evidence="1" key="1">
    <citation type="journal article" date="2021" name="New Phytol.">
        <title>Evolutionary innovations through gain and loss of genes in the ectomycorrhizal Boletales.</title>
        <authorList>
            <person name="Wu G."/>
            <person name="Miyauchi S."/>
            <person name="Morin E."/>
            <person name="Kuo A."/>
            <person name="Drula E."/>
            <person name="Varga T."/>
            <person name="Kohler A."/>
            <person name="Feng B."/>
            <person name="Cao Y."/>
            <person name="Lipzen A."/>
            <person name="Daum C."/>
            <person name="Hundley H."/>
            <person name="Pangilinan J."/>
            <person name="Johnson J."/>
            <person name="Barry K."/>
            <person name="LaButti K."/>
            <person name="Ng V."/>
            <person name="Ahrendt S."/>
            <person name="Min B."/>
            <person name="Choi I.G."/>
            <person name="Park H."/>
            <person name="Plett J.M."/>
            <person name="Magnuson J."/>
            <person name="Spatafora J.W."/>
            <person name="Nagy L.G."/>
            <person name="Henrissat B."/>
            <person name="Grigoriev I.V."/>
            <person name="Yang Z.L."/>
            <person name="Xu J."/>
            <person name="Martin F.M."/>
        </authorList>
    </citation>
    <scope>NUCLEOTIDE SEQUENCE</scope>
    <source>
        <strain evidence="1">ATCC 28755</strain>
    </source>
</reference>
<gene>
    <name evidence="1" type="ORF">BJ138DRAFT_1097056</name>
</gene>
<dbReference type="EMBL" id="MU267590">
    <property type="protein sequence ID" value="KAH7916630.1"/>
    <property type="molecule type" value="Genomic_DNA"/>
</dbReference>
<proteinExistence type="predicted"/>
<accession>A0ACB8ATE2</accession>
<evidence type="ECO:0000313" key="2">
    <source>
        <dbReference type="Proteomes" id="UP000790377"/>
    </source>
</evidence>
<comment type="caution">
    <text evidence="1">The sequence shown here is derived from an EMBL/GenBank/DDBJ whole genome shotgun (WGS) entry which is preliminary data.</text>
</comment>
<keyword evidence="2" id="KW-1185">Reference proteome</keyword>
<name>A0ACB8ATE2_9AGAM</name>
<organism evidence="1 2">
    <name type="scientific">Hygrophoropsis aurantiaca</name>
    <dbReference type="NCBI Taxonomy" id="72124"/>
    <lineage>
        <taxon>Eukaryota</taxon>
        <taxon>Fungi</taxon>
        <taxon>Dikarya</taxon>
        <taxon>Basidiomycota</taxon>
        <taxon>Agaricomycotina</taxon>
        <taxon>Agaricomycetes</taxon>
        <taxon>Agaricomycetidae</taxon>
        <taxon>Boletales</taxon>
        <taxon>Coniophorineae</taxon>
        <taxon>Hygrophoropsidaceae</taxon>
        <taxon>Hygrophoropsis</taxon>
    </lineage>
</organism>
<evidence type="ECO:0000313" key="1">
    <source>
        <dbReference type="EMBL" id="KAH7916630.1"/>
    </source>
</evidence>
<dbReference type="Proteomes" id="UP000790377">
    <property type="component" value="Unassembled WGS sequence"/>
</dbReference>
<protein>
    <submittedName>
        <fullName evidence="1">Uncharacterized protein</fullName>
    </submittedName>
</protein>
<sequence>MGIGAEIHRWGNSTWVGLLYYYFNGASFQTSELQMLIEFFDFGLGDRIKTSKITCLSTPSINFKLQDGDQHISMQQIGVVYFNFESILNMLFENQNMKLANDREYNGDTGAFGHPPSTFEDEGSKGESSENGGQTLTGETPERSTSGELGVEKKLGEVNMEDSSPPAPTPEPQLEDAYRHHGGDTPRTQALTRELRMFGDGMRSQMEEERKKKS</sequence>